<proteinExistence type="predicted"/>
<dbReference type="RefSeq" id="WP_017868079.1">
    <property type="nucleotide sequence ID" value="NZ_BJYB01000001.1"/>
</dbReference>
<organism evidence="1 2">
    <name type="scientific">Ligilactobacillus pobuzihii</name>
    <dbReference type="NCBI Taxonomy" id="449659"/>
    <lineage>
        <taxon>Bacteria</taxon>
        <taxon>Bacillati</taxon>
        <taxon>Bacillota</taxon>
        <taxon>Bacilli</taxon>
        <taxon>Lactobacillales</taxon>
        <taxon>Lactobacillaceae</taxon>
        <taxon>Ligilactobacillus</taxon>
    </lineage>
</organism>
<accession>A0A0R2LV13</accession>
<reference evidence="1 2" key="1">
    <citation type="journal article" date="2015" name="Genome Announc.">
        <title>Expanding the biotechnology potential of lactobacilli through comparative genomics of 213 strains and associated genera.</title>
        <authorList>
            <person name="Sun Z."/>
            <person name="Harris H.M."/>
            <person name="McCann A."/>
            <person name="Guo C."/>
            <person name="Argimon S."/>
            <person name="Zhang W."/>
            <person name="Yang X."/>
            <person name="Jeffery I.B."/>
            <person name="Cooney J.C."/>
            <person name="Kagawa T.F."/>
            <person name="Liu W."/>
            <person name="Song Y."/>
            <person name="Salvetti E."/>
            <person name="Wrobel A."/>
            <person name="Rasinkangas P."/>
            <person name="Parkhill J."/>
            <person name="Rea M.C."/>
            <person name="O'Sullivan O."/>
            <person name="Ritari J."/>
            <person name="Douillard F.P."/>
            <person name="Paul Ross R."/>
            <person name="Yang R."/>
            <person name="Briner A.E."/>
            <person name="Felis G.E."/>
            <person name="de Vos W.M."/>
            <person name="Barrangou R."/>
            <person name="Klaenhammer T.R."/>
            <person name="Caufield P.W."/>
            <person name="Cui Y."/>
            <person name="Zhang H."/>
            <person name="O'Toole P.W."/>
        </authorList>
    </citation>
    <scope>NUCLEOTIDE SEQUENCE [LARGE SCALE GENOMIC DNA]</scope>
    <source>
        <strain evidence="1 2">NBRC 103219</strain>
    </source>
</reference>
<keyword evidence="2" id="KW-1185">Reference proteome</keyword>
<name>A0A0R2LV13_9LACO</name>
<dbReference type="PATRIC" id="fig|449659.4.peg.99"/>
<gene>
    <name evidence="1" type="ORF">IV66_GL000099</name>
</gene>
<dbReference type="Proteomes" id="UP000051886">
    <property type="component" value="Unassembled WGS sequence"/>
</dbReference>
<dbReference type="OrthoDB" id="2199289at2"/>
<sequence>MTVFPAERSLFFRYLFHSVSCSLKPSQSIVAVNYSKTNDSAYFLLRSAHNIWLTLRLADHPLWLKNAQQLEFNFGNPANLVYLKSQLEKQLSKPKLNTFSFTRQELAMLHFLMYLQQQGLVCVLHLPNKTEKNKNNKIDIDKELNQNYFFIGNRNNLNHLLLPVTDHNFQKVISQLYGRNFLFSQFNAHDLLKLLPTNQWIKPVLADLQPENWKWQDVCKTNISDKVLLRQLKKAASLS</sequence>
<dbReference type="AlphaFoldDB" id="A0A0R2LV13"/>
<evidence type="ECO:0000313" key="1">
    <source>
        <dbReference type="EMBL" id="KRO02675.1"/>
    </source>
</evidence>
<protein>
    <submittedName>
        <fullName evidence="1">Uncharacterized protein</fullName>
    </submittedName>
</protein>
<dbReference type="EMBL" id="JQCN01000001">
    <property type="protein sequence ID" value="KRO02675.1"/>
    <property type="molecule type" value="Genomic_DNA"/>
</dbReference>
<evidence type="ECO:0000313" key="2">
    <source>
        <dbReference type="Proteomes" id="UP000051886"/>
    </source>
</evidence>
<comment type="caution">
    <text evidence="1">The sequence shown here is derived from an EMBL/GenBank/DDBJ whole genome shotgun (WGS) entry which is preliminary data.</text>
</comment>